<keyword evidence="3" id="KW-1185">Reference proteome</keyword>
<keyword evidence="1" id="KW-1133">Transmembrane helix</keyword>
<evidence type="ECO:0000313" key="4">
    <source>
        <dbReference type="WBParaSite" id="TTAC_0000449701-mRNA-1"/>
    </source>
</evidence>
<dbReference type="EMBL" id="UYWX01004565">
    <property type="protein sequence ID" value="VDM25048.1"/>
    <property type="molecule type" value="Genomic_DNA"/>
</dbReference>
<dbReference type="AlphaFoldDB" id="A0A0R3WUQ7"/>
<evidence type="ECO:0000313" key="2">
    <source>
        <dbReference type="EMBL" id="VDM25048.1"/>
    </source>
</evidence>
<keyword evidence="1" id="KW-0812">Transmembrane</keyword>
<reference evidence="2 3" key="2">
    <citation type="submission" date="2018-11" db="EMBL/GenBank/DDBJ databases">
        <authorList>
            <consortium name="Pathogen Informatics"/>
        </authorList>
    </citation>
    <scope>NUCLEOTIDE SEQUENCE [LARGE SCALE GENOMIC DNA]</scope>
</reference>
<dbReference type="Proteomes" id="UP000274429">
    <property type="component" value="Unassembled WGS sequence"/>
</dbReference>
<sequence>MRRFPFLCHSTPSQCFLARIYLYPSSLLLLLPYYHHNHQCHLHNRHNHRRSSKMRKRSLGLVQTADCAAVVIAVVVVPIAVPLTRDTNWQSDFWTPSSFRRQLFSRFRSGTSSSSQRTTKTVSNLRPHTSTQCNTFLFIIHVTYYS</sequence>
<dbReference type="WBParaSite" id="TTAC_0000449701-mRNA-1">
    <property type="protein sequence ID" value="TTAC_0000449701-mRNA-1"/>
    <property type="gene ID" value="TTAC_0000449701"/>
</dbReference>
<gene>
    <name evidence="2" type="ORF">TTAC_LOCUS4483</name>
</gene>
<evidence type="ECO:0000256" key="1">
    <source>
        <dbReference type="SAM" id="Phobius"/>
    </source>
</evidence>
<keyword evidence="1" id="KW-0472">Membrane</keyword>
<reference evidence="4" key="1">
    <citation type="submission" date="2017-02" db="UniProtKB">
        <authorList>
            <consortium name="WormBaseParasite"/>
        </authorList>
    </citation>
    <scope>IDENTIFICATION</scope>
</reference>
<organism evidence="4">
    <name type="scientific">Hydatigena taeniaeformis</name>
    <name type="common">Feline tapeworm</name>
    <name type="synonym">Taenia taeniaeformis</name>
    <dbReference type="NCBI Taxonomy" id="6205"/>
    <lineage>
        <taxon>Eukaryota</taxon>
        <taxon>Metazoa</taxon>
        <taxon>Spiralia</taxon>
        <taxon>Lophotrochozoa</taxon>
        <taxon>Platyhelminthes</taxon>
        <taxon>Cestoda</taxon>
        <taxon>Eucestoda</taxon>
        <taxon>Cyclophyllidea</taxon>
        <taxon>Taeniidae</taxon>
        <taxon>Hydatigera</taxon>
    </lineage>
</organism>
<protein>
    <submittedName>
        <fullName evidence="4">Secreted protein</fullName>
    </submittedName>
</protein>
<feature type="transmembrane region" description="Helical" evidence="1">
    <location>
        <begin position="58"/>
        <end position="81"/>
    </location>
</feature>
<proteinExistence type="predicted"/>
<name>A0A0R3WUQ7_HYDTA</name>
<evidence type="ECO:0000313" key="3">
    <source>
        <dbReference type="Proteomes" id="UP000274429"/>
    </source>
</evidence>
<accession>A0A0R3WUQ7</accession>
<feature type="transmembrane region" description="Helical" evidence="1">
    <location>
        <begin position="20"/>
        <end position="37"/>
    </location>
</feature>